<evidence type="ECO:0000256" key="1">
    <source>
        <dbReference type="SAM" id="MobiDB-lite"/>
    </source>
</evidence>
<feature type="region of interest" description="Disordered" evidence="1">
    <location>
        <begin position="100"/>
        <end position="124"/>
    </location>
</feature>
<gene>
    <name evidence="2" type="ORF">M404DRAFT_33217</name>
</gene>
<dbReference type="HOGENOM" id="CLU_1670093_0_0_1"/>
<organism evidence="2 3">
    <name type="scientific">Pisolithus tinctorius Marx 270</name>
    <dbReference type="NCBI Taxonomy" id="870435"/>
    <lineage>
        <taxon>Eukaryota</taxon>
        <taxon>Fungi</taxon>
        <taxon>Dikarya</taxon>
        <taxon>Basidiomycota</taxon>
        <taxon>Agaricomycotina</taxon>
        <taxon>Agaricomycetes</taxon>
        <taxon>Agaricomycetidae</taxon>
        <taxon>Boletales</taxon>
        <taxon>Sclerodermatineae</taxon>
        <taxon>Pisolithaceae</taxon>
        <taxon>Pisolithus</taxon>
    </lineage>
</organism>
<reference evidence="3" key="2">
    <citation type="submission" date="2015-01" db="EMBL/GenBank/DDBJ databases">
        <title>Evolutionary Origins and Diversification of the Mycorrhizal Mutualists.</title>
        <authorList>
            <consortium name="DOE Joint Genome Institute"/>
            <consortium name="Mycorrhizal Genomics Consortium"/>
            <person name="Kohler A."/>
            <person name="Kuo A."/>
            <person name="Nagy L.G."/>
            <person name="Floudas D."/>
            <person name="Copeland A."/>
            <person name="Barry K.W."/>
            <person name="Cichocki N."/>
            <person name="Veneault-Fourrey C."/>
            <person name="LaButti K."/>
            <person name="Lindquist E.A."/>
            <person name="Lipzen A."/>
            <person name="Lundell T."/>
            <person name="Morin E."/>
            <person name="Murat C."/>
            <person name="Riley R."/>
            <person name="Ohm R."/>
            <person name="Sun H."/>
            <person name="Tunlid A."/>
            <person name="Henrissat B."/>
            <person name="Grigoriev I.V."/>
            <person name="Hibbett D.S."/>
            <person name="Martin F."/>
        </authorList>
    </citation>
    <scope>NUCLEOTIDE SEQUENCE [LARGE SCALE GENOMIC DNA]</scope>
    <source>
        <strain evidence="3">Marx 270</strain>
    </source>
</reference>
<protein>
    <submittedName>
        <fullName evidence="2">Uncharacterized protein</fullName>
    </submittedName>
</protein>
<dbReference type="EMBL" id="KN832045">
    <property type="protein sequence ID" value="KIN96505.1"/>
    <property type="molecule type" value="Genomic_DNA"/>
</dbReference>
<evidence type="ECO:0000313" key="3">
    <source>
        <dbReference type="Proteomes" id="UP000054217"/>
    </source>
</evidence>
<sequence>MHTNAVYMSSSAFTTGGAKENKIRPTLKKLAVGGESGAPKPPSQTLVFPLATTAQHRYRRIKPSSQPSEHTCPIKLTHPEKIKPSNFGTCYPPPVVIEMSRPPPLASSSGKDSLPVRNGNNDTNDPHVVVLVALLRIGAECLPPNVTGYRLRPPTSSR</sequence>
<keyword evidence="3" id="KW-1185">Reference proteome</keyword>
<accession>A0A0C3NLK4</accession>
<dbReference type="AlphaFoldDB" id="A0A0C3NLK4"/>
<name>A0A0C3NLK4_PISTI</name>
<dbReference type="InParanoid" id="A0A0C3NLK4"/>
<dbReference type="Proteomes" id="UP000054217">
    <property type="component" value="Unassembled WGS sequence"/>
</dbReference>
<evidence type="ECO:0000313" key="2">
    <source>
        <dbReference type="EMBL" id="KIN96505.1"/>
    </source>
</evidence>
<proteinExistence type="predicted"/>
<reference evidence="2 3" key="1">
    <citation type="submission" date="2014-04" db="EMBL/GenBank/DDBJ databases">
        <authorList>
            <consortium name="DOE Joint Genome Institute"/>
            <person name="Kuo A."/>
            <person name="Kohler A."/>
            <person name="Costa M.D."/>
            <person name="Nagy L.G."/>
            <person name="Floudas D."/>
            <person name="Copeland A."/>
            <person name="Barry K.W."/>
            <person name="Cichocki N."/>
            <person name="Veneault-Fourrey C."/>
            <person name="LaButti K."/>
            <person name="Lindquist E.A."/>
            <person name="Lipzen A."/>
            <person name="Lundell T."/>
            <person name="Morin E."/>
            <person name="Murat C."/>
            <person name="Sun H."/>
            <person name="Tunlid A."/>
            <person name="Henrissat B."/>
            <person name="Grigoriev I.V."/>
            <person name="Hibbett D.S."/>
            <person name="Martin F."/>
            <person name="Nordberg H.P."/>
            <person name="Cantor M.N."/>
            <person name="Hua S.X."/>
        </authorList>
    </citation>
    <scope>NUCLEOTIDE SEQUENCE [LARGE SCALE GENOMIC DNA]</scope>
    <source>
        <strain evidence="2 3">Marx 270</strain>
    </source>
</reference>
<feature type="region of interest" description="Disordered" evidence="1">
    <location>
        <begin position="60"/>
        <end position="87"/>
    </location>
</feature>